<gene>
    <name evidence="2" type="ORF">CDCA_CDCA04G1201</name>
</gene>
<proteinExistence type="predicted"/>
<accession>A0AAV9ISM3</accession>
<sequence>MTPSSSGSAVRALIRFGALWERLNQPLRLSGHGLPNYVQGHPRLLQVTQAAAAADRWRRLAQDWRDGRRMPAVPDRRLQITPAVRNEAGWPAVDVRGADDRASAADADDEESEWTVVVHGRDGMRYTLGADTWEWFEEDADEDGGESAREEDERAELMAALQQASETRDARIVAFVCGKLTRIQPSSRSMKKRRGVAGANDPPRRNGER</sequence>
<evidence type="ECO:0000256" key="1">
    <source>
        <dbReference type="SAM" id="MobiDB-lite"/>
    </source>
</evidence>
<protein>
    <submittedName>
        <fullName evidence="2">Uncharacterized protein</fullName>
    </submittedName>
</protein>
<evidence type="ECO:0000313" key="3">
    <source>
        <dbReference type="Proteomes" id="UP001301350"/>
    </source>
</evidence>
<dbReference type="AlphaFoldDB" id="A0AAV9ISM3"/>
<organism evidence="2 3">
    <name type="scientific">Cyanidium caldarium</name>
    <name type="common">Red alga</name>
    <dbReference type="NCBI Taxonomy" id="2771"/>
    <lineage>
        <taxon>Eukaryota</taxon>
        <taxon>Rhodophyta</taxon>
        <taxon>Bangiophyceae</taxon>
        <taxon>Cyanidiales</taxon>
        <taxon>Cyanidiaceae</taxon>
        <taxon>Cyanidium</taxon>
    </lineage>
</organism>
<evidence type="ECO:0000313" key="2">
    <source>
        <dbReference type="EMBL" id="KAK4535176.1"/>
    </source>
</evidence>
<keyword evidence="3" id="KW-1185">Reference proteome</keyword>
<name>A0AAV9ISM3_CYACA</name>
<dbReference type="EMBL" id="JANCYW010000004">
    <property type="protein sequence ID" value="KAK4535176.1"/>
    <property type="molecule type" value="Genomic_DNA"/>
</dbReference>
<comment type="caution">
    <text evidence="2">The sequence shown here is derived from an EMBL/GenBank/DDBJ whole genome shotgun (WGS) entry which is preliminary data.</text>
</comment>
<feature type="region of interest" description="Disordered" evidence="1">
    <location>
        <begin position="185"/>
        <end position="209"/>
    </location>
</feature>
<dbReference type="Proteomes" id="UP001301350">
    <property type="component" value="Unassembled WGS sequence"/>
</dbReference>
<reference evidence="2 3" key="1">
    <citation type="submission" date="2022-07" db="EMBL/GenBank/DDBJ databases">
        <title>Genome-wide signatures of adaptation to extreme environments.</title>
        <authorList>
            <person name="Cho C.H."/>
            <person name="Yoon H.S."/>
        </authorList>
    </citation>
    <scope>NUCLEOTIDE SEQUENCE [LARGE SCALE GENOMIC DNA]</scope>
    <source>
        <strain evidence="2 3">DBV 063 E5</strain>
    </source>
</reference>